<organism evidence="2 3">
    <name type="scientific">Blastomyces gilchristii (strain SLH14081)</name>
    <name type="common">Blastomyces dermatitidis</name>
    <dbReference type="NCBI Taxonomy" id="559298"/>
    <lineage>
        <taxon>Eukaryota</taxon>
        <taxon>Fungi</taxon>
        <taxon>Dikarya</taxon>
        <taxon>Ascomycota</taxon>
        <taxon>Pezizomycotina</taxon>
        <taxon>Eurotiomycetes</taxon>
        <taxon>Eurotiomycetidae</taxon>
        <taxon>Onygenales</taxon>
        <taxon>Ajellomycetaceae</taxon>
        <taxon>Blastomyces</taxon>
    </lineage>
</organism>
<feature type="compositionally biased region" description="Low complexity" evidence="1">
    <location>
        <begin position="164"/>
        <end position="174"/>
    </location>
</feature>
<gene>
    <name evidence="2" type="ORF">BDBG_01524</name>
</gene>
<feature type="region of interest" description="Disordered" evidence="1">
    <location>
        <begin position="109"/>
        <end position="174"/>
    </location>
</feature>
<dbReference type="GeneID" id="8507571"/>
<proteinExistence type="predicted"/>
<dbReference type="VEuPathDB" id="FungiDB:BDBG_01524"/>
<dbReference type="AlphaFoldDB" id="A0A179UCS2"/>
<keyword evidence="3" id="KW-1185">Reference proteome</keyword>
<dbReference type="EMBL" id="GG657449">
    <property type="protein sequence ID" value="OAT05078.1"/>
    <property type="molecule type" value="Genomic_DNA"/>
</dbReference>
<protein>
    <submittedName>
        <fullName evidence="2">Uncharacterized protein</fullName>
    </submittedName>
</protein>
<dbReference type="RefSeq" id="XP_002628616.2">
    <property type="nucleotide sequence ID" value="XM_002628570.2"/>
</dbReference>
<feature type="compositionally biased region" description="Low complexity" evidence="1">
    <location>
        <begin position="118"/>
        <end position="141"/>
    </location>
</feature>
<dbReference type="Proteomes" id="UP000002038">
    <property type="component" value="Unassembled WGS sequence"/>
</dbReference>
<dbReference type="STRING" id="559298.A0A179UCS2"/>
<evidence type="ECO:0000313" key="2">
    <source>
        <dbReference type="EMBL" id="OAT05078.1"/>
    </source>
</evidence>
<evidence type="ECO:0000256" key="1">
    <source>
        <dbReference type="SAM" id="MobiDB-lite"/>
    </source>
</evidence>
<dbReference type="KEGG" id="bgh:BDBG_01524"/>
<feature type="compositionally biased region" description="Pro residues" evidence="1">
    <location>
        <begin position="142"/>
        <end position="163"/>
    </location>
</feature>
<evidence type="ECO:0000313" key="3">
    <source>
        <dbReference type="Proteomes" id="UP000002038"/>
    </source>
</evidence>
<sequence length="216" mass="23054">MAPRSQNKCHCSDHTRQFVGKHITMDGTPSPPPHTPSTLPFPSGHLIVFSDMIFAWMQMQICLFFICVESSRVVRSASADDSEHPNVESLVKNLEDVIMEELPVPCVTRSPVSPPAPSATVSPSATPLKSPTLAPASGSPAPATPAPATPAPATPAPATPAPPASATSAAVTSSPHFKEMLHRLGEPRFPAWLKPPRLKLLRTLIAYKNSHSHLET</sequence>
<name>A0A179UCS2_BLAGS</name>
<accession>A0A179UCS2</accession>
<reference evidence="3" key="1">
    <citation type="journal article" date="2015" name="PLoS Genet.">
        <title>The dynamic genome and transcriptome of the human fungal pathogen Blastomyces and close relative Emmonsia.</title>
        <authorList>
            <person name="Munoz J.F."/>
            <person name="Gauthier G.M."/>
            <person name="Desjardins C.A."/>
            <person name="Gallo J.E."/>
            <person name="Holder J."/>
            <person name="Sullivan T.D."/>
            <person name="Marty A.J."/>
            <person name="Carmen J.C."/>
            <person name="Chen Z."/>
            <person name="Ding L."/>
            <person name="Gujja S."/>
            <person name="Magrini V."/>
            <person name="Misas E."/>
            <person name="Mitreva M."/>
            <person name="Priest M."/>
            <person name="Saif S."/>
            <person name="Whiston E.A."/>
            <person name="Young S."/>
            <person name="Zeng Q."/>
            <person name="Goldman W.E."/>
            <person name="Mardis E.R."/>
            <person name="Taylor J.W."/>
            <person name="McEwen J.G."/>
            <person name="Clay O.K."/>
            <person name="Klein B.S."/>
            <person name="Cuomo C.A."/>
        </authorList>
    </citation>
    <scope>NUCLEOTIDE SEQUENCE [LARGE SCALE GENOMIC DNA]</scope>
    <source>
        <strain evidence="3">SLH14081</strain>
    </source>
</reference>